<proteinExistence type="predicted"/>
<dbReference type="Proteomes" id="UP000290560">
    <property type="component" value="Unassembled WGS sequence"/>
</dbReference>
<dbReference type="AlphaFoldDB" id="A0A445MF81"/>
<sequence>MAPGHSHQRPDHLGLASHLTFLRSTFSILSLGDRIRLAAELACVMQPSELRSNSLYLHRTASAKVIAQEKVGDVNLNPT</sequence>
<gene>
    <name evidence="1" type="ORF">BHM03_00018616</name>
</gene>
<reference evidence="1" key="1">
    <citation type="journal article" date="2018" name="Data Brief">
        <title>Genome sequence data from 17 accessions of Ensete ventricosum, a staple food crop for millions in Ethiopia.</title>
        <authorList>
            <person name="Yemataw Z."/>
            <person name="Muzemil S."/>
            <person name="Ambachew D."/>
            <person name="Tripathi L."/>
            <person name="Tesfaye K."/>
            <person name="Chala A."/>
            <person name="Farbos A."/>
            <person name="O'Neill P."/>
            <person name="Moore K."/>
            <person name="Grant M."/>
            <person name="Studholme D.J."/>
        </authorList>
    </citation>
    <scope>NUCLEOTIDE SEQUENCE [LARGE SCALE GENOMIC DNA]</scope>
    <source>
        <tissue evidence="1">Leaf</tissue>
    </source>
</reference>
<accession>A0A445MF81</accession>
<name>A0A445MF81_ENSVE</name>
<protein>
    <submittedName>
        <fullName evidence="1">Uncharacterized protein</fullName>
    </submittedName>
</protein>
<dbReference type="EMBL" id="KV875784">
    <property type="protein sequence ID" value="RZR72920.1"/>
    <property type="molecule type" value="Genomic_DNA"/>
</dbReference>
<organism evidence="1">
    <name type="scientific">Ensete ventricosum</name>
    <name type="common">Abyssinian banana</name>
    <name type="synonym">Musa ensete</name>
    <dbReference type="NCBI Taxonomy" id="4639"/>
    <lineage>
        <taxon>Eukaryota</taxon>
        <taxon>Viridiplantae</taxon>
        <taxon>Streptophyta</taxon>
        <taxon>Embryophyta</taxon>
        <taxon>Tracheophyta</taxon>
        <taxon>Spermatophyta</taxon>
        <taxon>Magnoliopsida</taxon>
        <taxon>Liliopsida</taxon>
        <taxon>Zingiberales</taxon>
        <taxon>Musaceae</taxon>
        <taxon>Ensete</taxon>
    </lineage>
</organism>
<evidence type="ECO:0000313" key="1">
    <source>
        <dbReference type="EMBL" id="RZR72920.1"/>
    </source>
</evidence>